<accession>A0A7R9Q8T6</accession>
<keyword evidence="3" id="KW-1185">Reference proteome</keyword>
<feature type="non-terminal residue" evidence="2">
    <location>
        <position position="72"/>
    </location>
</feature>
<evidence type="ECO:0000256" key="1">
    <source>
        <dbReference type="SAM" id="Phobius"/>
    </source>
</evidence>
<feature type="transmembrane region" description="Helical" evidence="1">
    <location>
        <begin position="12"/>
        <end position="31"/>
    </location>
</feature>
<protein>
    <submittedName>
        <fullName evidence="2">Uncharacterized protein</fullName>
    </submittedName>
</protein>
<evidence type="ECO:0000313" key="3">
    <source>
        <dbReference type="Proteomes" id="UP000759131"/>
    </source>
</evidence>
<dbReference type="OrthoDB" id="6537784at2759"/>
<organism evidence="2">
    <name type="scientific">Medioppia subpectinata</name>
    <dbReference type="NCBI Taxonomy" id="1979941"/>
    <lineage>
        <taxon>Eukaryota</taxon>
        <taxon>Metazoa</taxon>
        <taxon>Ecdysozoa</taxon>
        <taxon>Arthropoda</taxon>
        <taxon>Chelicerata</taxon>
        <taxon>Arachnida</taxon>
        <taxon>Acari</taxon>
        <taxon>Acariformes</taxon>
        <taxon>Sarcoptiformes</taxon>
        <taxon>Oribatida</taxon>
        <taxon>Brachypylina</taxon>
        <taxon>Oppioidea</taxon>
        <taxon>Oppiidae</taxon>
        <taxon>Medioppia</taxon>
    </lineage>
</organism>
<keyword evidence="1" id="KW-0472">Membrane</keyword>
<evidence type="ECO:0000313" key="2">
    <source>
        <dbReference type="EMBL" id="CAD7636633.1"/>
    </source>
</evidence>
<keyword evidence="1" id="KW-0812">Transmembrane</keyword>
<reference evidence="2" key="1">
    <citation type="submission" date="2020-11" db="EMBL/GenBank/DDBJ databases">
        <authorList>
            <person name="Tran Van P."/>
        </authorList>
    </citation>
    <scope>NUCLEOTIDE SEQUENCE</scope>
</reference>
<dbReference type="EMBL" id="CAJPIZ010018915">
    <property type="protein sequence ID" value="CAG2116739.1"/>
    <property type="molecule type" value="Genomic_DNA"/>
</dbReference>
<dbReference type="EMBL" id="OC873490">
    <property type="protein sequence ID" value="CAD7636633.1"/>
    <property type="molecule type" value="Genomic_DNA"/>
</dbReference>
<sequence length="72" mass="8495">MATKRPSMGLMLIKCLVVLYDVITFPIYFLIQKPWERVARHEAVRARRLVESDPHSPYVRVGQPVQHYVREC</sequence>
<keyword evidence="1" id="KW-1133">Transmembrane helix</keyword>
<gene>
    <name evidence="2" type="ORF">OSB1V03_LOCUS16697</name>
</gene>
<dbReference type="AlphaFoldDB" id="A0A7R9Q8T6"/>
<dbReference type="Proteomes" id="UP000759131">
    <property type="component" value="Unassembled WGS sequence"/>
</dbReference>
<name>A0A7R9Q8T6_9ACAR</name>
<proteinExistence type="predicted"/>